<feature type="domain" description="PilZ" evidence="1">
    <location>
        <begin position="4"/>
        <end position="79"/>
    </location>
</feature>
<dbReference type="AlphaFoldDB" id="A0A0R3M9Q7"/>
<dbReference type="Proteomes" id="UP000051660">
    <property type="component" value="Unassembled WGS sequence"/>
</dbReference>
<dbReference type="SUPFAM" id="SSF141371">
    <property type="entry name" value="PilZ domain-like"/>
    <property type="match status" value="1"/>
</dbReference>
<sequence>MDEHRAAPRRRLLKAGRISFGGGTIDCTVRNLSETGAALEVSSPVGIPEHFTLVIEPDHIHVPCRVVWRKETRIGVHFET</sequence>
<reference evidence="2 3" key="1">
    <citation type="submission" date="2014-03" db="EMBL/GenBank/DDBJ databases">
        <title>Bradyrhizobium valentinum sp. nov., isolated from effective nodules of Lupinus mariae-josephae, a lupine endemic of basic-lime soils in Eastern Spain.</title>
        <authorList>
            <person name="Duran D."/>
            <person name="Rey L."/>
            <person name="Navarro A."/>
            <person name="Busquets A."/>
            <person name="Imperial J."/>
            <person name="Ruiz-Argueso T."/>
        </authorList>
    </citation>
    <scope>NUCLEOTIDE SEQUENCE [LARGE SCALE GENOMIC DNA]</scope>
    <source>
        <strain evidence="2 3">CCBAU 23086</strain>
    </source>
</reference>
<evidence type="ECO:0000259" key="1">
    <source>
        <dbReference type="Pfam" id="PF07238"/>
    </source>
</evidence>
<dbReference type="GO" id="GO:0035438">
    <property type="term" value="F:cyclic-di-GMP binding"/>
    <property type="evidence" value="ECO:0007669"/>
    <property type="project" value="InterPro"/>
</dbReference>
<dbReference type="Pfam" id="PF07238">
    <property type="entry name" value="PilZ"/>
    <property type="match status" value="1"/>
</dbReference>
<dbReference type="Gene3D" id="2.40.10.220">
    <property type="entry name" value="predicted glycosyltransferase like domains"/>
    <property type="match status" value="1"/>
</dbReference>
<organism evidence="2 3">
    <name type="scientific">Bradyrhizobium lablabi</name>
    <dbReference type="NCBI Taxonomy" id="722472"/>
    <lineage>
        <taxon>Bacteria</taxon>
        <taxon>Pseudomonadati</taxon>
        <taxon>Pseudomonadota</taxon>
        <taxon>Alphaproteobacteria</taxon>
        <taxon>Hyphomicrobiales</taxon>
        <taxon>Nitrobacteraceae</taxon>
        <taxon>Bradyrhizobium</taxon>
    </lineage>
</organism>
<dbReference type="InterPro" id="IPR009875">
    <property type="entry name" value="PilZ_domain"/>
</dbReference>
<evidence type="ECO:0000313" key="2">
    <source>
        <dbReference type="EMBL" id="KRR16839.1"/>
    </source>
</evidence>
<proteinExistence type="predicted"/>
<evidence type="ECO:0000313" key="3">
    <source>
        <dbReference type="Proteomes" id="UP000051660"/>
    </source>
</evidence>
<protein>
    <submittedName>
        <fullName evidence="2">Pilus assembly protein PilZ</fullName>
    </submittedName>
</protein>
<dbReference type="RefSeq" id="WP_057862602.1">
    <property type="nucleotide sequence ID" value="NZ_LLYB01000125.1"/>
</dbReference>
<accession>A0A0R3M9Q7</accession>
<comment type="caution">
    <text evidence="2">The sequence shown here is derived from an EMBL/GenBank/DDBJ whole genome shotgun (WGS) entry which is preliminary data.</text>
</comment>
<dbReference type="OrthoDB" id="7188320at2"/>
<dbReference type="EMBL" id="LLYB01000125">
    <property type="protein sequence ID" value="KRR16839.1"/>
    <property type="molecule type" value="Genomic_DNA"/>
</dbReference>
<name>A0A0R3M9Q7_9BRAD</name>
<gene>
    <name evidence="2" type="ORF">CQ14_13895</name>
</gene>